<dbReference type="SUPFAM" id="SSF81383">
    <property type="entry name" value="F-box domain"/>
    <property type="match status" value="1"/>
</dbReference>
<comment type="caution">
    <text evidence="4">The sequence shown here is derived from an EMBL/GenBank/DDBJ whole genome shotgun (WGS) entry which is preliminary data.</text>
</comment>
<evidence type="ECO:0000256" key="2">
    <source>
        <dbReference type="ARBA" id="ARBA00022803"/>
    </source>
</evidence>
<dbReference type="OrthoDB" id="629492at2759"/>
<dbReference type="SUPFAM" id="SSF52047">
    <property type="entry name" value="RNI-like"/>
    <property type="match status" value="1"/>
</dbReference>
<dbReference type="PROSITE" id="PS50181">
    <property type="entry name" value="FBOX"/>
    <property type="match status" value="1"/>
</dbReference>
<dbReference type="OMA" id="MRDLWMR"/>
<dbReference type="PANTHER" id="PTHR22904">
    <property type="entry name" value="TPR REPEAT CONTAINING PROTEIN"/>
    <property type="match status" value="1"/>
</dbReference>
<dbReference type="Pfam" id="PF12937">
    <property type="entry name" value="F-box-like"/>
    <property type="match status" value="1"/>
</dbReference>
<dbReference type="Proteomes" id="UP000186594">
    <property type="component" value="Unassembled WGS sequence"/>
</dbReference>
<keyword evidence="2" id="KW-0802">TPR repeat</keyword>
<dbReference type="SUPFAM" id="SSF48452">
    <property type="entry name" value="TPR-like"/>
    <property type="match status" value="1"/>
</dbReference>
<protein>
    <submittedName>
        <fullName evidence="4">F-box/TPR repeat protein pof3</fullName>
    </submittedName>
</protein>
<dbReference type="Gene3D" id="3.80.10.10">
    <property type="entry name" value="Ribonuclease Inhibitor"/>
    <property type="match status" value="1"/>
</dbReference>
<proteinExistence type="predicted"/>
<dbReference type="Gene3D" id="1.20.1280.50">
    <property type="match status" value="1"/>
</dbReference>
<reference evidence="4 5" key="1">
    <citation type="submission" date="2016-04" db="EMBL/GenBank/DDBJ databases">
        <title>Evolutionary innovation and constraint leading to complex multicellularity in the Ascomycota.</title>
        <authorList>
            <person name="Cisse O."/>
            <person name="Nguyen A."/>
            <person name="Hewitt D.A."/>
            <person name="Jedd G."/>
            <person name="Stajich J.E."/>
        </authorList>
    </citation>
    <scope>NUCLEOTIDE SEQUENCE [LARGE SCALE GENOMIC DNA]</scope>
    <source>
        <strain evidence="4 5">DAH-3</strain>
    </source>
</reference>
<dbReference type="InterPro" id="IPR036047">
    <property type="entry name" value="F-box-like_dom_sf"/>
</dbReference>
<sequence>MPREEHKRVKCDVGKVSKLSSNAVKAFKLGSYKTAALLFTQAIALQTDLDFQTKLKLYDRRSATFEKLGDFLAAYKDGKKMIELDPQCAKGYLRAGNVGQLANKDTKAYEIYQIAIARVPVNDPHYKILESQLRAVEKRLKETNLFQSTCDITKILPSEIANIVFTYLSFNQIISCRRVCKAWNSYITTQPRLFRDLDFASHGRNIGRQQIQKCLQYSKNKSKKLLVDLRRLKSDNVLDELAKSLRRLTSLAIYNIQATLAMTFARTITSITLHGPPVLNMIWTVLNQFTALESAKFLDCDPKVTHISNREPFVYLLKHLVIVAKQNTPSALPESLRAAKAYAFFPSLQNLHISGWRDASTGIPTDYRPYEQLESLVLDKGAMSELPLLGPRITSFSFTDQFLDQLQPTHENFLVPPYLECLDISNCSRINVQTFNKLTASLEKNLRSLVMNYVQIPVSVILRNCSFHTHLQYLSVSGNGDLSDNNLKTIADTFSELVQVDVSDCFNITGVSIIYLAYNRKATLRRYDSVEWVRGNGIAAECKLAKPLKGGKKFKG</sequence>
<evidence type="ECO:0000256" key="1">
    <source>
        <dbReference type="ARBA" id="ARBA00022737"/>
    </source>
</evidence>
<dbReference type="InterPro" id="IPR006553">
    <property type="entry name" value="Leu-rich_rpt_Cys-con_subtyp"/>
</dbReference>
<dbReference type="STRING" id="1198029.A0A1U7LMV6"/>
<evidence type="ECO:0000259" key="3">
    <source>
        <dbReference type="PROSITE" id="PS50181"/>
    </source>
</evidence>
<organism evidence="4 5">
    <name type="scientific">Neolecta irregularis (strain DAH-3)</name>
    <dbReference type="NCBI Taxonomy" id="1198029"/>
    <lineage>
        <taxon>Eukaryota</taxon>
        <taxon>Fungi</taxon>
        <taxon>Dikarya</taxon>
        <taxon>Ascomycota</taxon>
        <taxon>Taphrinomycotina</taxon>
        <taxon>Neolectales</taxon>
        <taxon>Neolectaceae</taxon>
        <taxon>Neolecta</taxon>
    </lineage>
</organism>
<dbReference type="AlphaFoldDB" id="A0A1U7LMV6"/>
<dbReference type="PANTHER" id="PTHR22904:SF523">
    <property type="entry name" value="STRESS-INDUCED-PHOSPHOPROTEIN 1"/>
    <property type="match status" value="1"/>
</dbReference>
<dbReference type="EMBL" id="LXFE01001098">
    <property type="protein sequence ID" value="OLL23913.1"/>
    <property type="molecule type" value="Genomic_DNA"/>
</dbReference>
<accession>A0A1U7LMV6</accession>
<dbReference type="SMART" id="SM00256">
    <property type="entry name" value="FBOX"/>
    <property type="match status" value="1"/>
</dbReference>
<dbReference type="InterPro" id="IPR001810">
    <property type="entry name" value="F-box_dom"/>
</dbReference>
<dbReference type="Gene3D" id="1.25.40.10">
    <property type="entry name" value="Tetratricopeptide repeat domain"/>
    <property type="match status" value="1"/>
</dbReference>
<dbReference type="GO" id="GO:0051879">
    <property type="term" value="F:Hsp90 protein binding"/>
    <property type="evidence" value="ECO:0007669"/>
    <property type="project" value="TreeGrafter"/>
</dbReference>
<dbReference type="InterPro" id="IPR032675">
    <property type="entry name" value="LRR_dom_sf"/>
</dbReference>
<name>A0A1U7LMV6_NEOID</name>
<evidence type="ECO:0000313" key="5">
    <source>
        <dbReference type="Proteomes" id="UP000186594"/>
    </source>
</evidence>
<gene>
    <name evidence="4" type="ORF">NEOLI_004674</name>
</gene>
<keyword evidence="5" id="KW-1185">Reference proteome</keyword>
<evidence type="ECO:0000313" key="4">
    <source>
        <dbReference type="EMBL" id="OLL23913.1"/>
    </source>
</evidence>
<dbReference type="SMART" id="SM00367">
    <property type="entry name" value="LRR_CC"/>
    <property type="match status" value="3"/>
</dbReference>
<keyword evidence="1" id="KW-0677">Repeat</keyword>
<feature type="domain" description="F-box" evidence="3">
    <location>
        <begin position="156"/>
        <end position="197"/>
    </location>
</feature>
<dbReference type="InterPro" id="IPR011990">
    <property type="entry name" value="TPR-like_helical_dom_sf"/>
</dbReference>
<dbReference type="CDD" id="cd09917">
    <property type="entry name" value="F-box_SF"/>
    <property type="match status" value="1"/>
</dbReference>